<evidence type="ECO:0000313" key="2">
    <source>
        <dbReference type="EMBL" id="KAG5545157.1"/>
    </source>
</evidence>
<gene>
    <name evidence="2" type="ORF">RHGRI_017584</name>
</gene>
<name>A0AAV6JYD4_9ERIC</name>
<dbReference type="AlphaFoldDB" id="A0AAV6JYD4"/>
<sequence length="107" mass="12136">MEVASSSCQHNDKENIPPFAQNQIHPAPPLVQTCSAKNAKRRLRRPLRDITHLFNSQIQSNSAQDTTGFQLPSPVPAPALNFRKRKAIDDIDSMHQMNSKSLRMNFR</sequence>
<dbReference type="EMBL" id="JACTNZ010000006">
    <property type="protein sequence ID" value="KAG5545157.1"/>
    <property type="molecule type" value="Genomic_DNA"/>
</dbReference>
<evidence type="ECO:0000256" key="1">
    <source>
        <dbReference type="SAM" id="MobiDB-lite"/>
    </source>
</evidence>
<dbReference type="Proteomes" id="UP000823749">
    <property type="component" value="Chromosome 6"/>
</dbReference>
<evidence type="ECO:0000313" key="3">
    <source>
        <dbReference type="Proteomes" id="UP000823749"/>
    </source>
</evidence>
<proteinExistence type="predicted"/>
<reference evidence="2 3" key="1">
    <citation type="submission" date="2020-08" db="EMBL/GenBank/DDBJ databases">
        <title>Plant Genome Project.</title>
        <authorList>
            <person name="Zhang R.-G."/>
        </authorList>
    </citation>
    <scope>NUCLEOTIDE SEQUENCE [LARGE SCALE GENOMIC DNA]</scope>
    <source>
        <strain evidence="2">WSP0</strain>
        <tissue evidence="2">Leaf</tissue>
    </source>
</reference>
<keyword evidence="3" id="KW-1185">Reference proteome</keyword>
<protein>
    <submittedName>
        <fullName evidence="2">Uncharacterized protein</fullName>
    </submittedName>
</protein>
<comment type="caution">
    <text evidence="2">The sequence shown here is derived from an EMBL/GenBank/DDBJ whole genome shotgun (WGS) entry which is preliminary data.</text>
</comment>
<organism evidence="2 3">
    <name type="scientific">Rhododendron griersonianum</name>
    <dbReference type="NCBI Taxonomy" id="479676"/>
    <lineage>
        <taxon>Eukaryota</taxon>
        <taxon>Viridiplantae</taxon>
        <taxon>Streptophyta</taxon>
        <taxon>Embryophyta</taxon>
        <taxon>Tracheophyta</taxon>
        <taxon>Spermatophyta</taxon>
        <taxon>Magnoliopsida</taxon>
        <taxon>eudicotyledons</taxon>
        <taxon>Gunneridae</taxon>
        <taxon>Pentapetalae</taxon>
        <taxon>asterids</taxon>
        <taxon>Ericales</taxon>
        <taxon>Ericaceae</taxon>
        <taxon>Ericoideae</taxon>
        <taxon>Rhodoreae</taxon>
        <taxon>Rhododendron</taxon>
    </lineage>
</organism>
<accession>A0AAV6JYD4</accession>
<feature type="region of interest" description="Disordered" evidence="1">
    <location>
        <begin position="1"/>
        <end position="29"/>
    </location>
</feature>